<sequence>MVTAVMLVALLLLVLGSYRAIFHQIKVGQNELKARQLHWQAEGALECLFSYLKVTDISPEWLSADSASHHVTHMRSLCLSKPSRELLYVEHLALSQFRLVYQRDSVTVLSKAVEVDPVSGEGRWMQGAWSDY</sequence>
<comment type="caution">
    <text evidence="1">The sequence shown here is derived from an EMBL/GenBank/DDBJ whole genome shotgun (WGS) entry which is preliminary data.</text>
</comment>
<proteinExistence type="predicted"/>
<name>A0A1Q9HPB9_9VIBR</name>
<dbReference type="STRING" id="1381081.BIY22_15230"/>
<evidence type="ECO:0000313" key="1">
    <source>
        <dbReference type="EMBL" id="OLQ92697.1"/>
    </source>
</evidence>
<dbReference type="Proteomes" id="UP000186313">
    <property type="component" value="Unassembled WGS sequence"/>
</dbReference>
<reference evidence="1 2" key="1">
    <citation type="submission" date="2016-09" db="EMBL/GenBank/DDBJ databases">
        <title>Genomic Taxonomy of the Vibrionaceae.</title>
        <authorList>
            <person name="Gonzalez-Castillo A."/>
            <person name="Gomez-Gil B."/>
            <person name="Enciso-Ibarra K."/>
        </authorList>
    </citation>
    <scope>NUCLEOTIDE SEQUENCE [LARGE SCALE GENOMIC DNA]</scope>
    <source>
        <strain evidence="1 2">CAIM 703</strain>
    </source>
</reference>
<dbReference type="AlphaFoldDB" id="A0A1Q9HPB9"/>
<protein>
    <recommendedName>
        <fullName evidence="3">MSHA biogenesis protein MshF</fullName>
    </recommendedName>
</protein>
<evidence type="ECO:0008006" key="3">
    <source>
        <dbReference type="Google" id="ProtNLM"/>
    </source>
</evidence>
<gene>
    <name evidence="1" type="ORF">BIY22_15230</name>
</gene>
<evidence type="ECO:0000313" key="2">
    <source>
        <dbReference type="Proteomes" id="UP000186313"/>
    </source>
</evidence>
<dbReference type="EMBL" id="MJMJ01000002">
    <property type="protein sequence ID" value="OLQ92697.1"/>
    <property type="molecule type" value="Genomic_DNA"/>
</dbReference>
<accession>A0A1Q9HPB9</accession>
<organism evidence="1 2">
    <name type="scientific">Vibrio panuliri</name>
    <dbReference type="NCBI Taxonomy" id="1381081"/>
    <lineage>
        <taxon>Bacteria</taxon>
        <taxon>Pseudomonadati</taxon>
        <taxon>Pseudomonadota</taxon>
        <taxon>Gammaproteobacteria</taxon>
        <taxon>Vibrionales</taxon>
        <taxon>Vibrionaceae</taxon>
        <taxon>Vibrio</taxon>
    </lineage>
</organism>